<feature type="transmembrane region" description="Helical" evidence="2">
    <location>
        <begin position="53"/>
        <end position="72"/>
    </location>
</feature>
<feature type="compositionally biased region" description="Basic and acidic residues" evidence="1">
    <location>
        <begin position="456"/>
        <end position="484"/>
    </location>
</feature>
<feature type="transmembrane region" description="Helical" evidence="2">
    <location>
        <begin position="224"/>
        <end position="244"/>
    </location>
</feature>
<keyword evidence="2" id="KW-0812">Transmembrane</keyword>
<proteinExistence type="predicted"/>
<reference evidence="3 4" key="1">
    <citation type="submission" date="2019-02" db="EMBL/GenBank/DDBJ databases">
        <title>Deep-cultivation of Planctomycetes and their phenomic and genomic characterization uncovers novel biology.</title>
        <authorList>
            <person name="Wiegand S."/>
            <person name="Jogler M."/>
            <person name="Boedeker C."/>
            <person name="Pinto D."/>
            <person name="Vollmers J."/>
            <person name="Rivas-Marin E."/>
            <person name="Kohn T."/>
            <person name="Peeters S.H."/>
            <person name="Heuer A."/>
            <person name="Rast P."/>
            <person name="Oberbeckmann S."/>
            <person name="Bunk B."/>
            <person name="Jeske O."/>
            <person name="Meyerdierks A."/>
            <person name="Storesund J.E."/>
            <person name="Kallscheuer N."/>
            <person name="Luecker S."/>
            <person name="Lage O.M."/>
            <person name="Pohl T."/>
            <person name="Merkel B.J."/>
            <person name="Hornburger P."/>
            <person name="Mueller R.-W."/>
            <person name="Bruemmer F."/>
            <person name="Labrenz M."/>
            <person name="Spormann A.M."/>
            <person name="Op den Camp H."/>
            <person name="Overmann J."/>
            <person name="Amann R."/>
            <person name="Jetten M.S.M."/>
            <person name="Mascher T."/>
            <person name="Medema M.H."/>
            <person name="Devos D.P."/>
            <person name="Kaster A.-K."/>
            <person name="Ovreas L."/>
            <person name="Rohde M."/>
            <person name="Galperin M.Y."/>
            <person name="Jogler C."/>
        </authorList>
    </citation>
    <scope>NUCLEOTIDE SEQUENCE [LARGE SCALE GENOMIC DNA]</scope>
    <source>
        <strain evidence="3 4">Mal33</strain>
    </source>
</reference>
<feature type="region of interest" description="Disordered" evidence="1">
    <location>
        <begin position="448"/>
        <end position="484"/>
    </location>
</feature>
<organism evidence="3 4">
    <name type="scientific">Rosistilla oblonga</name>
    <dbReference type="NCBI Taxonomy" id="2527990"/>
    <lineage>
        <taxon>Bacteria</taxon>
        <taxon>Pseudomonadati</taxon>
        <taxon>Planctomycetota</taxon>
        <taxon>Planctomycetia</taxon>
        <taxon>Pirellulales</taxon>
        <taxon>Pirellulaceae</taxon>
        <taxon>Rosistilla</taxon>
    </lineage>
</organism>
<keyword evidence="2" id="KW-0472">Membrane</keyword>
<evidence type="ECO:0000313" key="3">
    <source>
        <dbReference type="EMBL" id="QDV59328.1"/>
    </source>
</evidence>
<feature type="transmembrane region" description="Helical" evidence="2">
    <location>
        <begin position="87"/>
        <end position="104"/>
    </location>
</feature>
<feature type="transmembrane region" description="Helical" evidence="2">
    <location>
        <begin position="153"/>
        <end position="172"/>
    </location>
</feature>
<name>A0A518J1W9_9BACT</name>
<keyword evidence="2" id="KW-1133">Transmembrane helix</keyword>
<keyword evidence="4" id="KW-1185">Reference proteome</keyword>
<feature type="transmembrane region" description="Helical" evidence="2">
    <location>
        <begin position="179"/>
        <end position="212"/>
    </location>
</feature>
<evidence type="ECO:0000256" key="1">
    <source>
        <dbReference type="SAM" id="MobiDB-lite"/>
    </source>
</evidence>
<evidence type="ECO:0000313" key="4">
    <source>
        <dbReference type="Proteomes" id="UP000316770"/>
    </source>
</evidence>
<evidence type="ECO:0000256" key="2">
    <source>
        <dbReference type="SAM" id="Phobius"/>
    </source>
</evidence>
<dbReference type="EMBL" id="CP036318">
    <property type="protein sequence ID" value="QDV59328.1"/>
    <property type="molecule type" value="Genomic_DNA"/>
</dbReference>
<feature type="transmembrane region" description="Helical" evidence="2">
    <location>
        <begin position="20"/>
        <end position="41"/>
    </location>
</feature>
<sequence length="484" mass="54153">MHFDSKLALAWLALGGLGYFQVFPNIILCSIALLATLACMIKRIDDYVPYAEITALIATLQWVFMPMLGYIFETPIQKYRMYVGEEFYFSFALPAVCCMNAMLLSIRRLKDPVGRAFRLEYSPKVLRHVAMLLITAGLASALVSGRVPGSLGFVFHLLSQLTYVAVLILVYHEVPRSRWMLVLAVAPLILGAGRTAMFHSLLLWCCFFGIFWLRSRPRSHAFKMQFIAIGIAGVLAVQFFKGAYREELMSQRGSGRLEAMVSVVSLDLFTREESWMNGVVRFNQGWIISAILDNVPSREPYANGATLQDAIVAAIFPRFIMSTKKAVGGGANFRRYTGLPIGKGTSMGISPLGEAWANFGKEGGIALMFCWGAILSLFIIYLNRLAASRPMFHFLIPLILYQGIKAETEFLVIFNQLTKGLMLSLIVYWGMKHYGNISFLKSEGTLRNPHPPSDATRTHQSTEHSKVAKAVDSRHETSDQKRRA</sequence>
<gene>
    <name evidence="3" type="ORF">Mal33_53560</name>
</gene>
<feature type="transmembrane region" description="Helical" evidence="2">
    <location>
        <begin position="125"/>
        <end position="147"/>
    </location>
</feature>
<accession>A0A518J1W9</accession>
<feature type="transmembrane region" description="Helical" evidence="2">
    <location>
        <begin position="364"/>
        <end position="382"/>
    </location>
</feature>
<protein>
    <submittedName>
        <fullName evidence="3">Uncharacterized protein</fullName>
    </submittedName>
</protein>
<dbReference type="Proteomes" id="UP000316770">
    <property type="component" value="Chromosome"/>
</dbReference>
<dbReference type="AlphaFoldDB" id="A0A518J1W9"/>